<comment type="caution">
    <text evidence="2">The sequence shown here is derived from an EMBL/GenBank/DDBJ whole genome shotgun (WGS) entry which is preliminary data.</text>
</comment>
<proteinExistence type="predicted"/>
<gene>
    <name evidence="2" type="ORF">GWK47_029012</name>
</gene>
<evidence type="ECO:0000313" key="3">
    <source>
        <dbReference type="Proteomes" id="UP000770661"/>
    </source>
</evidence>
<evidence type="ECO:0000256" key="1">
    <source>
        <dbReference type="SAM" id="MobiDB-lite"/>
    </source>
</evidence>
<dbReference type="Proteomes" id="UP000770661">
    <property type="component" value="Unassembled WGS sequence"/>
</dbReference>
<sequence length="146" mass="16239">MGKHVSHVPGEGFPFHRDRSWAPSCGKHLRQTSSKASHVESAYADDLHRLSHSYTREETAKRDRCHQPSNLVTSRPGEDGGKSSLLPRRPRPWLYHVRKDPRLLEGKLKFGGRYPAIKDSINIHGGGGLLQASALTPMETVARPSS</sequence>
<accession>A0A8J5D396</accession>
<evidence type="ECO:0000313" key="2">
    <source>
        <dbReference type="EMBL" id="KAG0730081.1"/>
    </source>
</evidence>
<feature type="region of interest" description="Disordered" evidence="1">
    <location>
        <begin position="1"/>
        <end position="88"/>
    </location>
</feature>
<reference evidence="2" key="1">
    <citation type="submission" date="2020-07" db="EMBL/GenBank/DDBJ databases">
        <title>The High-quality genome of the commercially important snow crab, Chionoecetes opilio.</title>
        <authorList>
            <person name="Jeong J.-H."/>
            <person name="Ryu S."/>
        </authorList>
    </citation>
    <scope>NUCLEOTIDE SEQUENCE</scope>
    <source>
        <strain evidence="2">MADBK_172401_WGS</strain>
        <tissue evidence="2">Digestive gland</tissue>
    </source>
</reference>
<name>A0A8J5D396_CHIOP</name>
<organism evidence="2 3">
    <name type="scientific">Chionoecetes opilio</name>
    <name type="common">Atlantic snow crab</name>
    <name type="synonym">Cancer opilio</name>
    <dbReference type="NCBI Taxonomy" id="41210"/>
    <lineage>
        <taxon>Eukaryota</taxon>
        <taxon>Metazoa</taxon>
        <taxon>Ecdysozoa</taxon>
        <taxon>Arthropoda</taxon>
        <taxon>Crustacea</taxon>
        <taxon>Multicrustacea</taxon>
        <taxon>Malacostraca</taxon>
        <taxon>Eumalacostraca</taxon>
        <taxon>Eucarida</taxon>
        <taxon>Decapoda</taxon>
        <taxon>Pleocyemata</taxon>
        <taxon>Brachyura</taxon>
        <taxon>Eubrachyura</taxon>
        <taxon>Majoidea</taxon>
        <taxon>Majidae</taxon>
        <taxon>Chionoecetes</taxon>
    </lineage>
</organism>
<protein>
    <submittedName>
        <fullName evidence="2">Uncharacterized protein</fullName>
    </submittedName>
</protein>
<feature type="compositionally biased region" description="Basic and acidic residues" evidence="1">
    <location>
        <begin position="45"/>
        <end position="66"/>
    </location>
</feature>
<dbReference type="EMBL" id="JACEEZ010000540">
    <property type="protein sequence ID" value="KAG0730081.1"/>
    <property type="molecule type" value="Genomic_DNA"/>
</dbReference>
<dbReference type="AlphaFoldDB" id="A0A8J5D396"/>
<keyword evidence="3" id="KW-1185">Reference proteome</keyword>